<evidence type="ECO:0000313" key="2">
    <source>
        <dbReference type="Proteomes" id="UP000268093"/>
    </source>
</evidence>
<sequence>ASHPQKVLEQTVLAELTLTQTLSRYHREKGWYSSVYDDDTPELLKDVVTQLQNALKLELSPKAKVVPMAAMQKEFATIILARAHFESGTYAKTLELLDTTNVPLERASTGYAFVLLIMSKTIKVGFFETDVASLEGLFRVRTLDGAGEGGSQEVPGGEVGWVELKGLADGGGGLVDVAHLGVLE</sequence>
<dbReference type="OrthoDB" id="29013at2759"/>
<evidence type="ECO:0008006" key="3">
    <source>
        <dbReference type="Google" id="ProtNLM"/>
    </source>
</evidence>
<accession>A0A432ZXQ7</accession>
<name>A0A432ZXQ7_9FUNG</name>
<feature type="non-terminal residue" evidence="1">
    <location>
        <position position="1"/>
    </location>
</feature>
<dbReference type="AlphaFoldDB" id="A0A432ZXQ7"/>
<proteinExistence type="predicted"/>
<reference evidence="1 2" key="1">
    <citation type="journal article" date="2018" name="New Phytol.">
        <title>Phylogenomics of Endogonaceae and evolution of mycorrhizas within Mucoromycota.</title>
        <authorList>
            <person name="Chang Y."/>
            <person name="Desiro A."/>
            <person name="Na H."/>
            <person name="Sandor L."/>
            <person name="Lipzen A."/>
            <person name="Clum A."/>
            <person name="Barry K."/>
            <person name="Grigoriev I.V."/>
            <person name="Martin F.M."/>
            <person name="Stajich J.E."/>
            <person name="Smith M.E."/>
            <person name="Bonito G."/>
            <person name="Spatafora J.W."/>
        </authorList>
    </citation>
    <scope>NUCLEOTIDE SEQUENCE [LARGE SCALE GENOMIC DNA]</scope>
    <source>
        <strain evidence="1 2">GMNB39</strain>
    </source>
</reference>
<protein>
    <recommendedName>
        <fullName evidence="3">CSN8/PSMD8/EIF3K domain-containing protein</fullName>
    </recommendedName>
</protein>
<gene>
    <name evidence="1" type="ORF">BC936DRAFT_144581</name>
</gene>
<comment type="caution">
    <text evidence="1">The sequence shown here is derived from an EMBL/GenBank/DDBJ whole genome shotgun (WGS) entry which is preliminary data.</text>
</comment>
<organism evidence="1 2">
    <name type="scientific">Jimgerdemannia flammicorona</name>
    <dbReference type="NCBI Taxonomy" id="994334"/>
    <lineage>
        <taxon>Eukaryota</taxon>
        <taxon>Fungi</taxon>
        <taxon>Fungi incertae sedis</taxon>
        <taxon>Mucoromycota</taxon>
        <taxon>Mucoromycotina</taxon>
        <taxon>Endogonomycetes</taxon>
        <taxon>Endogonales</taxon>
        <taxon>Endogonaceae</taxon>
        <taxon>Jimgerdemannia</taxon>
    </lineage>
</organism>
<dbReference type="Proteomes" id="UP000268093">
    <property type="component" value="Unassembled WGS sequence"/>
</dbReference>
<dbReference type="EMBL" id="RBNI01033603">
    <property type="protein sequence ID" value="RUO95301.1"/>
    <property type="molecule type" value="Genomic_DNA"/>
</dbReference>
<keyword evidence="2" id="KW-1185">Reference proteome</keyword>
<evidence type="ECO:0000313" key="1">
    <source>
        <dbReference type="EMBL" id="RUO95301.1"/>
    </source>
</evidence>